<evidence type="ECO:0000259" key="2">
    <source>
        <dbReference type="Pfam" id="PF10383"/>
    </source>
</evidence>
<evidence type="ECO:0000256" key="1">
    <source>
        <dbReference type="SAM" id="MobiDB-lite"/>
    </source>
</evidence>
<name>A0A2T2ZUV2_9PEZI</name>
<dbReference type="AlphaFoldDB" id="A0A2T2ZUV2"/>
<dbReference type="GO" id="GO:0070824">
    <property type="term" value="C:SHREC complex"/>
    <property type="evidence" value="ECO:0007669"/>
    <property type="project" value="InterPro"/>
</dbReference>
<dbReference type="EMBL" id="KZ678662">
    <property type="protein sequence ID" value="PSR77293.1"/>
    <property type="molecule type" value="Genomic_DNA"/>
</dbReference>
<organism evidence="4 5">
    <name type="scientific">Coniella lustricola</name>
    <dbReference type="NCBI Taxonomy" id="2025994"/>
    <lineage>
        <taxon>Eukaryota</taxon>
        <taxon>Fungi</taxon>
        <taxon>Dikarya</taxon>
        <taxon>Ascomycota</taxon>
        <taxon>Pezizomycotina</taxon>
        <taxon>Sordariomycetes</taxon>
        <taxon>Sordariomycetidae</taxon>
        <taxon>Diaporthales</taxon>
        <taxon>Schizoparmaceae</taxon>
        <taxon>Coniella</taxon>
    </lineage>
</organism>
<dbReference type="GO" id="GO:0030466">
    <property type="term" value="P:silent mating-type cassette heterochromatin formation"/>
    <property type="evidence" value="ECO:0007669"/>
    <property type="project" value="TreeGrafter"/>
</dbReference>
<dbReference type="PANTHER" id="PTHR38046:SF1">
    <property type="entry name" value="CRYPTIC LOCI REGULATOR 2"/>
    <property type="match status" value="1"/>
</dbReference>
<dbReference type="InterPro" id="IPR031915">
    <property type="entry name" value="Clr2_N"/>
</dbReference>
<dbReference type="Proteomes" id="UP000241462">
    <property type="component" value="Unassembled WGS sequence"/>
</dbReference>
<proteinExistence type="predicted"/>
<dbReference type="InParanoid" id="A0A2T2ZUV2"/>
<dbReference type="GO" id="GO:0033553">
    <property type="term" value="C:rDNA heterochromatin"/>
    <property type="evidence" value="ECO:0007669"/>
    <property type="project" value="TreeGrafter"/>
</dbReference>
<sequence length="640" mass="69410">MSLPYTSADGALQVMPNLVQLCRSDGHMWATEAINATLRGNPNIKGQVRDPIPEEMTQITDEESRIKLLEWKEILGKGLAEQLGWPKDSQYLVAFPEGFCLRWHPTGPSTFEVRLYGHPQGFTDNFLYKQPYEFIPHALWLLGESQDHKHCLCEPCHRATGRQIPKSFKDKLDNQAVELEGVKTASSNASEPKPATKKGAKSNAATRKKPAAAAAGTQAVKSTTTLAKAAKEPTPTPKPGKRAVATKQTLSAVPVTTPATTLDSASTVAPASEVPPPSTQFTTPIPAPLPTGVVPPSAAPAARHPSVNDEPTLFRRGEMVWYQQEKAWRIGIIRQVASDPNAYSTIVPLGHALLNIPDVAKPHLLMRPFLTFSVPAMQIATGSETTFNQVDWPAHLNDPAYEAKSEMIGLEASKMAALDIDGSWSTFNQLPPGPKQPKNESSYGGVFLGAEMIRIGDPIRPKDKSKGRLLEVVEISVKAATSVPNPADPANTPPTTTYTLSFRGVEYEANIVSEQGRINAQPGGAIFQKDTAFRTAVAKAGGAKQKCVWVIKSWDTVWQEHEVAGRSYVTDELISVTQGAEAVETAKHTGQFQEASAYLNNRMQNTAARNLGRRPNRRLTVGAAIASAQSLVFEDGLLEL</sequence>
<feature type="compositionally biased region" description="Low complexity" evidence="1">
    <location>
        <begin position="211"/>
        <end position="228"/>
    </location>
</feature>
<dbReference type="OrthoDB" id="2421327at2759"/>
<dbReference type="GO" id="GO:0031934">
    <property type="term" value="C:mating-type region heterochromatin"/>
    <property type="evidence" value="ECO:0007669"/>
    <property type="project" value="TreeGrafter"/>
</dbReference>
<evidence type="ECO:0008006" key="6">
    <source>
        <dbReference type="Google" id="ProtNLM"/>
    </source>
</evidence>
<reference evidence="4 5" key="1">
    <citation type="journal article" date="2018" name="Mycol. Prog.">
        <title>Coniella lustricola, a new species from submerged detritus.</title>
        <authorList>
            <person name="Raudabaugh D.B."/>
            <person name="Iturriaga T."/>
            <person name="Carver A."/>
            <person name="Mondo S."/>
            <person name="Pangilinan J."/>
            <person name="Lipzen A."/>
            <person name="He G."/>
            <person name="Amirebrahimi M."/>
            <person name="Grigoriev I.V."/>
            <person name="Miller A.N."/>
        </authorList>
    </citation>
    <scope>NUCLEOTIDE SEQUENCE [LARGE SCALE GENOMIC DNA]</scope>
    <source>
        <strain evidence="4 5">B22-T-1</strain>
    </source>
</reference>
<protein>
    <recommendedName>
        <fullName evidence="6">Cryptic loci regulator 2 N-terminal domain-containing protein</fullName>
    </recommendedName>
</protein>
<feature type="domain" description="Cryptic loci regulator 2 N-terminal" evidence="3">
    <location>
        <begin position="92"/>
        <end position="156"/>
    </location>
</feature>
<keyword evidence="5" id="KW-1185">Reference proteome</keyword>
<feature type="compositionally biased region" description="Basic residues" evidence="1">
    <location>
        <begin position="195"/>
        <end position="210"/>
    </location>
</feature>
<gene>
    <name evidence="4" type="ORF">BD289DRAFT_445541</name>
</gene>
<evidence type="ECO:0000313" key="4">
    <source>
        <dbReference type="EMBL" id="PSR77293.1"/>
    </source>
</evidence>
<dbReference type="Pfam" id="PF10383">
    <property type="entry name" value="Clr2"/>
    <property type="match status" value="1"/>
</dbReference>
<feature type="domain" description="Cryptic loci regulator 2 C-terminal" evidence="2">
    <location>
        <begin position="443"/>
        <end position="569"/>
    </location>
</feature>
<feature type="region of interest" description="Disordered" evidence="1">
    <location>
        <begin position="181"/>
        <end position="248"/>
    </location>
</feature>
<dbReference type="STRING" id="2025994.A0A2T2ZUV2"/>
<accession>A0A2T2ZUV2</accession>
<dbReference type="InterPro" id="IPR018839">
    <property type="entry name" value="Tscrpt-silencing_Clr2_C"/>
</dbReference>
<evidence type="ECO:0000259" key="3">
    <source>
        <dbReference type="Pfam" id="PF16761"/>
    </source>
</evidence>
<dbReference type="Pfam" id="PF16761">
    <property type="entry name" value="Clr2_transil"/>
    <property type="match status" value="1"/>
</dbReference>
<dbReference type="InterPro" id="IPR038986">
    <property type="entry name" value="Clr2"/>
</dbReference>
<evidence type="ECO:0000313" key="5">
    <source>
        <dbReference type="Proteomes" id="UP000241462"/>
    </source>
</evidence>
<dbReference type="PANTHER" id="PTHR38046">
    <property type="entry name" value="CRYPTIC LOCI REGULATOR 2"/>
    <property type="match status" value="1"/>
</dbReference>